<accession>A0A558AZK2</accession>
<name>A0A558AZK2_9STAP</name>
<protein>
    <submittedName>
        <fullName evidence="1">Uncharacterized protein</fullName>
    </submittedName>
</protein>
<gene>
    <name evidence="1" type="ORF">FO441_05140</name>
</gene>
<dbReference type="AlphaFoldDB" id="A0A558AZK2"/>
<dbReference type="Proteomes" id="UP000315103">
    <property type="component" value="Unassembled WGS sequence"/>
</dbReference>
<dbReference type="OrthoDB" id="2390038at2"/>
<reference evidence="1 2" key="1">
    <citation type="submission" date="2019-07" db="EMBL/GenBank/DDBJ databases">
        <title>Salinicoccus cyprini sp. nov., isolated from gastro-intestinal tract of mirror carp, Cyprinus carpio var. specularis, collected from Gobind Sagar Reservoir, Himachal Pradesh, India.</title>
        <authorList>
            <person name="Talwar C."/>
            <person name="Singh A.K."/>
            <person name="Lal R."/>
            <person name="Negi R.K."/>
        </authorList>
    </citation>
    <scope>NUCLEOTIDE SEQUENCE [LARGE SCALE GENOMIC DNA]</scope>
    <source>
        <strain evidence="1 2">CT19</strain>
    </source>
</reference>
<comment type="caution">
    <text evidence="1">The sequence shown here is derived from an EMBL/GenBank/DDBJ whole genome shotgun (WGS) entry which is preliminary data.</text>
</comment>
<proteinExistence type="predicted"/>
<dbReference type="EMBL" id="VMSJ01000001">
    <property type="protein sequence ID" value="TVT29667.1"/>
    <property type="molecule type" value="Genomic_DNA"/>
</dbReference>
<evidence type="ECO:0000313" key="1">
    <source>
        <dbReference type="EMBL" id="TVT29667.1"/>
    </source>
</evidence>
<keyword evidence="2" id="KW-1185">Reference proteome</keyword>
<organism evidence="1 2">
    <name type="scientific">Salinicoccus cyprini</name>
    <dbReference type="NCBI Taxonomy" id="2493691"/>
    <lineage>
        <taxon>Bacteria</taxon>
        <taxon>Bacillati</taxon>
        <taxon>Bacillota</taxon>
        <taxon>Bacilli</taxon>
        <taxon>Bacillales</taxon>
        <taxon>Staphylococcaceae</taxon>
        <taxon>Salinicoccus</taxon>
    </lineage>
</organism>
<evidence type="ECO:0000313" key="2">
    <source>
        <dbReference type="Proteomes" id="UP000315103"/>
    </source>
</evidence>
<sequence length="92" mass="10645">MMNIKISKVEESGQEVLVKSNTYEEDDKAVALYNRLTDEYADQTLPFFDEGEKLIRLDIVSEDDAADENKEQKECYFEYSDALLDELSAHIQ</sequence>